<accession>A0A1H5RJU8</accession>
<dbReference type="Proteomes" id="UP000198878">
    <property type="component" value="Unassembled WGS sequence"/>
</dbReference>
<dbReference type="AlphaFoldDB" id="A0A1H5RJU8"/>
<evidence type="ECO:0000256" key="1">
    <source>
        <dbReference type="SAM" id="Phobius"/>
    </source>
</evidence>
<dbReference type="EMBL" id="FNUJ01000015">
    <property type="protein sequence ID" value="SEF37807.1"/>
    <property type="molecule type" value="Genomic_DNA"/>
</dbReference>
<feature type="transmembrane region" description="Helical" evidence="1">
    <location>
        <begin position="7"/>
        <end position="29"/>
    </location>
</feature>
<evidence type="ECO:0000313" key="3">
    <source>
        <dbReference type="Proteomes" id="UP000198878"/>
    </source>
</evidence>
<sequence>MSGVRKSVWLWILVVVVVIVVLGLIFGGYRKGEKLGAPSDQPVAQVDVTPSALPVPWKPNSVAWPAATLPL</sequence>
<protein>
    <submittedName>
        <fullName evidence="2">Uncharacterized protein</fullName>
    </submittedName>
</protein>
<name>A0A1H5RJU8_9PSEU</name>
<keyword evidence="1" id="KW-0812">Transmembrane</keyword>
<proteinExistence type="predicted"/>
<reference evidence="3" key="1">
    <citation type="submission" date="2016-10" db="EMBL/GenBank/DDBJ databases">
        <authorList>
            <person name="Varghese N."/>
            <person name="Submissions S."/>
        </authorList>
    </citation>
    <scope>NUCLEOTIDE SEQUENCE [LARGE SCALE GENOMIC DNA]</scope>
    <source>
        <strain evidence="3">DSM 44654</strain>
    </source>
</reference>
<keyword evidence="1" id="KW-0472">Membrane</keyword>
<gene>
    <name evidence="2" type="ORF">SAMN05421837_115158</name>
</gene>
<evidence type="ECO:0000313" key="2">
    <source>
        <dbReference type="EMBL" id="SEF37807.1"/>
    </source>
</evidence>
<keyword evidence="1" id="KW-1133">Transmembrane helix</keyword>
<organism evidence="2 3">
    <name type="scientific">Amycolatopsis pretoriensis</name>
    <dbReference type="NCBI Taxonomy" id="218821"/>
    <lineage>
        <taxon>Bacteria</taxon>
        <taxon>Bacillati</taxon>
        <taxon>Actinomycetota</taxon>
        <taxon>Actinomycetes</taxon>
        <taxon>Pseudonocardiales</taxon>
        <taxon>Pseudonocardiaceae</taxon>
        <taxon>Amycolatopsis</taxon>
    </lineage>
</organism>
<keyword evidence="3" id="KW-1185">Reference proteome</keyword>